<sequence length="373" mass="41316">PDAIGSAWSEASYVAGLYLKARTPYPQVIPHFIYDYHTYHVRRGDTLQPGWQAALDIGCGPGQLAIHLSTRFRRVLGIDPSEGMIALAETVKALGKEVLSSNGLPEVTQDSVIDYRKGFGESTNLSGKSVDLIVLGASAHCLDWSSPSATSSIWREWARILRPGGSLIITGTRPIVGPFVGPDGEKVGPLRDWLQNFALPPSPLATFYDQRVTEKSIGGGTMYSKIPMPWEQEDGDLCELWDSESKVHLVIDDPSPLNRSNQRIPSWASPALIRAIRGDNSNRDLIVTRTSPKHLTAWIRSTSGYRKMLEENFDQRLLALEERDVAAVEMKRICDESGIGWEEEMECHHPGTVLAIRRTRKEFPLGEATIKGT</sequence>
<protein>
    <submittedName>
        <fullName evidence="1">S-adenosyl-L-methionine-dependent methyltransferase</fullName>
    </submittedName>
</protein>
<keyword evidence="1" id="KW-0489">Methyltransferase</keyword>
<evidence type="ECO:0000313" key="1">
    <source>
        <dbReference type="EMBL" id="PWN52861.1"/>
    </source>
</evidence>
<organism evidence="1 2">
    <name type="scientific">Violaceomyces palustris</name>
    <dbReference type="NCBI Taxonomy" id="1673888"/>
    <lineage>
        <taxon>Eukaryota</taxon>
        <taxon>Fungi</taxon>
        <taxon>Dikarya</taxon>
        <taxon>Basidiomycota</taxon>
        <taxon>Ustilaginomycotina</taxon>
        <taxon>Ustilaginomycetes</taxon>
        <taxon>Violaceomycetales</taxon>
        <taxon>Violaceomycetaceae</taxon>
        <taxon>Violaceomyces</taxon>
    </lineage>
</organism>
<evidence type="ECO:0000313" key="2">
    <source>
        <dbReference type="Proteomes" id="UP000245626"/>
    </source>
</evidence>
<proteinExistence type="predicted"/>
<keyword evidence="1" id="KW-0808">Transferase</keyword>
<gene>
    <name evidence="1" type="ORF">IE53DRAFT_311300</name>
</gene>
<accession>A0ACD0P4E2</accession>
<dbReference type="EMBL" id="KZ819754">
    <property type="protein sequence ID" value="PWN52861.1"/>
    <property type="molecule type" value="Genomic_DNA"/>
</dbReference>
<name>A0ACD0P4E2_9BASI</name>
<reference evidence="1 2" key="1">
    <citation type="journal article" date="2018" name="Mol. Biol. Evol.">
        <title>Broad Genomic Sampling Reveals a Smut Pathogenic Ancestry of the Fungal Clade Ustilaginomycotina.</title>
        <authorList>
            <person name="Kijpornyongpan T."/>
            <person name="Mondo S.J."/>
            <person name="Barry K."/>
            <person name="Sandor L."/>
            <person name="Lee J."/>
            <person name="Lipzen A."/>
            <person name="Pangilinan J."/>
            <person name="LaButti K."/>
            <person name="Hainaut M."/>
            <person name="Henrissat B."/>
            <person name="Grigoriev I.V."/>
            <person name="Spatafora J.W."/>
            <person name="Aime M.C."/>
        </authorList>
    </citation>
    <scope>NUCLEOTIDE SEQUENCE [LARGE SCALE GENOMIC DNA]</scope>
    <source>
        <strain evidence="1 2">SA 807</strain>
    </source>
</reference>
<feature type="non-terminal residue" evidence="1">
    <location>
        <position position="1"/>
    </location>
</feature>
<dbReference type="Proteomes" id="UP000245626">
    <property type="component" value="Unassembled WGS sequence"/>
</dbReference>
<keyword evidence="2" id="KW-1185">Reference proteome</keyword>